<sequence>MLEKLKKILWKVDGMDFIDNPAGSKGVFQLKYGKQLIGILTYEDNQWTFKYSDEFRIEKGLNPIIDFPDTEKIYTNEQLWPFFASRIPSLNQPFQLKKIHKANIKQDDSVGLLRLFGNETITNPFRLLAL</sequence>
<dbReference type="Pfam" id="PF13657">
    <property type="entry name" value="Couple_hipA"/>
    <property type="match status" value="1"/>
</dbReference>
<dbReference type="EMBL" id="VSSQ01000049">
    <property type="protein sequence ID" value="MPL69776.1"/>
    <property type="molecule type" value="Genomic_DNA"/>
</dbReference>
<dbReference type="AlphaFoldDB" id="A0A644TS07"/>
<name>A0A644TS07_9ZZZZ</name>
<organism evidence="2">
    <name type="scientific">bioreactor metagenome</name>
    <dbReference type="NCBI Taxonomy" id="1076179"/>
    <lineage>
        <taxon>unclassified sequences</taxon>
        <taxon>metagenomes</taxon>
        <taxon>ecological metagenomes</taxon>
    </lineage>
</organism>
<accession>A0A644TS07</accession>
<dbReference type="InterPro" id="IPR017508">
    <property type="entry name" value="HipA_N1"/>
</dbReference>
<evidence type="ECO:0000313" key="2">
    <source>
        <dbReference type="EMBL" id="MPL69776.1"/>
    </source>
</evidence>
<reference evidence="2" key="1">
    <citation type="submission" date="2019-08" db="EMBL/GenBank/DDBJ databases">
        <authorList>
            <person name="Kucharzyk K."/>
            <person name="Murdoch R.W."/>
            <person name="Higgins S."/>
            <person name="Loffler F."/>
        </authorList>
    </citation>
    <scope>NUCLEOTIDE SEQUENCE</scope>
</reference>
<feature type="domain" description="HipA N-terminal subdomain 1" evidence="1">
    <location>
        <begin position="32"/>
        <end position="121"/>
    </location>
</feature>
<proteinExistence type="predicted"/>
<evidence type="ECO:0000259" key="1">
    <source>
        <dbReference type="Pfam" id="PF13657"/>
    </source>
</evidence>
<gene>
    <name evidence="2" type="ORF">SDC9_15525</name>
</gene>
<protein>
    <recommendedName>
        <fullName evidence="1">HipA N-terminal subdomain 1 domain-containing protein</fullName>
    </recommendedName>
</protein>
<dbReference type="NCBIfam" id="TIGR03071">
    <property type="entry name" value="couple_hipA"/>
    <property type="match status" value="1"/>
</dbReference>
<comment type="caution">
    <text evidence="2">The sequence shown here is derived from an EMBL/GenBank/DDBJ whole genome shotgun (WGS) entry which is preliminary data.</text>
</comment>